<name>A0A069CV40_WEIOS</name>
<dbReference type="AlphaFoldDB" id="A0A069CV40"/>
<organism evidence="3 4">
    <name type="scientific">Weissella oryzae (strain DSM 25784 / JCM 18191 / LMG 30913 / SG25)</name>
    <dbReference type="NCBI Taxonomy" id="1329250"/>
    <lineage>
        <taxon>Bacteria</taxon>
        <taxon>Bacillati</taxon>
        <taxon>Bacillota</taxon>
        <taxon>Bacilli</taxon>
        <taxon>Lactobacillales</taxon>
        <taxon>Lactobacillaceae</taxon>
        <taxon>Weissella</taxon>
    </lineage>
</organism>
<evidence type="ECO:0000313" key="4">
    <source>
        <dbReference type="Proteomes" id="UP000030643"/>
    </source>
</evidence>
<accession>A0A069CV40</accession>
<gene>
    <name evidence="3" type="primary">inlA</name>
    <name evidence="3" type="ORF">WOSG25_070850</name>
</gene>
<dbReference type="InterPro" id="IPR011050">
    <property type="entry name" value="Pectin_lyase_fold/virulence"/>
</dbReference>
<dbReference type="STRING" id="1329250.WOSG25_070850"/>
<sequence>MYKDGKHWTYAYGLLPFLVGGAVALLTQVGPVSADSTVNVKANSSATTSTGAISLDSASQVLLSSASASPSDSSNQATSSSDVAASSLAADSTAALSSSDTATSVSATDSSMASSNSSASSDSSVSNSVATSLTSASSIKHMAMLAATPVNQTVSVNSWDEMKAAIAAAPTDGSLYTIEVDGVIDSFDGSNWVTFFDVPAGSNILLTAGTPDAELADGSRMGFVLYDNATLTINDLTIDQTGGQSGLYYGTFSAVGDTNNTTVNLTGSTKIIGNGNLPLFGQGQAYDMTTGLPITVSTINTVNMSGDATITNFGYAYLDNESGTSTDTLNMADNAQIINSTYAAVYAYGGGGKTMDINMTGNAAMNNNASAIAGISNINLNGGYFSGNKQSVIEADGSANLTVTGATFENNQNTSSAPILLQISGGSASITNSTFINNSGNSAGAIIMQGSPATPLNISNSTFTGNTSTAGVGAVAINVGTNAVFDNDTFTGNVGGNSGNSAGAIYATLGSLQVSNSTFTNNSDSQNGGAININYQVYTDTSLIPVTFTNDTFDGNTASGNGGAVAISTAVTAATPGVTPVVFQADSFTNNVAGQNGGAIGFTNMGTTIANTVDDNANAYLTNVLFPATLVKTSGTTFTNNTASTLTQFASADQDLLSNLAGVTANTVTPVAYNNYAIQYYGDQLTAIPVTFNSNGGSTIDGVTSYLGGLIQQTVVPTKAGYTFVGWYSDSALTQPWSLATSTIPSDFAGASFALYAKWAPVSTGGSEENPTITSPAQGGGSNANNVAGTSMTNHLPALSQTSGLANNKIQGALPETAEQAGITEILGLISLMSAITLYRRK</sequence>
<feature type="region of interest" description="Disordered" evidence="2">
    <location>
        <begin position="106"/>
        <end position="126"/>
    </location>
</feature>
<evidence type="ECO:0000313" key="3">
    <source>
        <dbReference type="EMBL" id="GAK31108.1"/>
    </source>
</evidence>
<dbReference type="InterPro" id="IPR013378">
    <property type="entry name" value="InlB-like_B-rpt"/>
</dbReference>
<dbReference type="Gene3D" id="2.60.40.4270">
    <property type="entry name" value="Listeria-Bacteroides repeat domain"/>
    <property type="match status" value="1"/>
</dbReference>
<evidence type="ECO:0000256" key="2">
    <source>
        <dbReference type="SAM" id="MobiDB-lite"/>
    </source>
</evidence>
<comment type="subcellular location">
    <subcellularLocation>
        <location evidence="1">Cell envelope</location>
    </subcellularLocation>
</comment>
<protein>
    <submittedName>
        <fullName evidence="3">Internalin A</fullName>
    </submittedName>
</protein>
<reference evidence="4" key="1">
    <citation type="journal article" date="2014" name="Genome Announc.">
        <title>Draft genome sequence of Weissella oryzae SG25T, isolated from fermented rice grains.</title>
        <authorList>
            <person name="Tanizawa Y."/>
            <person name="Fujisawa T."/>
            <person name="Mochizuki T."/>
            <person name="Kaminuma E."/>
            <person name="Suzuki Y."/>
            <person name="Nakamura Y."/>
            <person name="Tohno M."/>
        </authorList>
    </citation>
    <scope>NUCLEOTIDE SEQUENCE [LARGE SCALE GENOMIC DNA]</scope>
    <source>
        <strain evidence="4">DSM 25784 / JCM 18191 / LMG 30913 / SG25</strain>
    </source>
</reference>
<keyword evidence="4" id="KW-1185">Reference proteome</keyword>
<dbReference type="InterPro" id="IPR006626">
    <property type="entry name" value="PbH1"/>
</dbReference>
<feature type="region of interest" description="Disordered" evidence="2">
    <location>
        <begin position="766"/>
        <end position="792"/>
    </location>
</feature>
<dbReference type="InterPro" id="IPR042229">
    <property type="entry name" value="Listeria/Bacterioides_rpt_sf"/>
</dbReference>
<evidence type="ECO:0000256" key="1">
    <source>
        <dbReference type="ARBA" id="ARBA00004196"/>
    </source>
</evidence>
<dbReference type="SMART" id="SM00710">
    <property type="entry name" value="PbH1"/>
    <property type="match status" value="7"/>
</dbReference>
<dbReference type="Proteomes" id="UP000030643">
    <property type="component" value="Unassembled WGS sequence"/>
</dbReference>
<dbReference type="EMBL" id="DF820490">
    <property type="protein sequence ID" value="GAK31108.1"/>
    <property type="molecule type" value="Genomic_DNA"/>
</dbReference>
<dbReference type="eggNOG" id="COG1361">
    <property type="taxonomic scope" value="Bacteria"/>
</dbReference>
<proteinExistence type="predicted"/>
<dbReference type="SUPFAM" id="SSF51126">
    <property type="entry name" value="Pectin lyase-like"/>
    <property type="match status" value="1"/>
</dbReference>
<dbReference type="NCBIfam" id="TIGR02543">
    <property type="entry name" value="List_Bact_rpt"/>
    <property type="match status" value="1"/>
</dbReference>
<dbReference type="Pfam" id="PF09479">
    <property type="entry name" value="Flg_new"/>
    <property type="match status" value="1"/>
</dbReference>
<dbReference type="GO" id="GO:0030313">
    <property type="term" value="C:cell envelope"/>
    <property type="evidence" value="ECO:0007669"/>
    <property type="project" value="UniProtKB-SubCell"/>
</dbReference>